<evidence type="ECO:0000313" key="4">
    <source>
        <dbReference type="WBParaSite" id="BTMF_0000569201-mRNA-1"/>
    </source>
</evidence>
<dbReference type="AlphaFoldDB" id="A0A0R3QH32"/>
<dbReference type="Proteomes" id="UP000280834">
    <property type="component" value="Unassembled WGS sequence"/>
</dbReference>
<reference evidence="2 3" key="2">
    <citation type="submission" date="2018-11" db="EMBL/GenBank/DDBJ databases">
        <authorList>
            <consortium name="Pathogen Informatics"/>
        </authorList>
    </citation>
    <scope>NUCLEOTIDE SEQUENCE [LARGE SCALE GENOMIC DNA]</scope>
</reference>
<sequence length="46" mass="5247">MAQFSKGDFLWLEPTGKSRLVCAVGARVLEVEDSRFRVIDDFSQNK</sequence>
<dbReference type="EMBL" id="UZAG01005118">
    <property type="protein sequence ID" value="VDO17498.1"/>
    <property type="molecule type" value="Genomic_DNA"/>
</dbReference>
<evidence type="ECO:0000313" key="2">
    <source>
        <dbReference type="EMBL" id="VDO17498.1"/>
    </source>
</evidence>
<dbReference type="WBParaSite" id="BTMF_0000569201-mRNA-1">
    <property type="protein sequence ID" value="BTMF_0000569201-mRNA-1"/>
    <property type="gene ID" value="BTMF_0000569201"/>
</dbReference>
<accession>A0A0R3QH32</accession>
<proteinExistence type="predicted"/>
<dbReference type="InterPro" id="IPR057130">
    <property type="entry name" value="Myosin_VII_N"/>
</dbReference>
<gene>
    <name evidence="2" type="ORF">BTMF_LOCUS4957</name>
</gene>
<name>A0A0R3QH32_9BILA</name>
<evidence type="ECO:0000313" key="3">
    <source>
        <dbReference type="Proteomes" id="UP000280834"/>
    </source>
</evidence>
<dbReference type="STRING" id="42155.A0A0R3QH32"/>
<evidence type="ECO:0000259" key="1">
    <source>
        <dbReference type="Pfam" id="PF24123"/>
    </source>
</evidence>
<organism evidence="4">
    <name type="scientific">Brugia timori</name>
    <dbReference type="NCBI Taxonomy" id="42155"/>
    <lineage>
        <taxon>Eukaryota</taxon>
        <taxon>Metazoa</taxon>
        <taxon>Ecdysozoa</taxon>
        <taxon>Nematoda</taxon>
        <taxon>Chromadorea</taxon>
        <taxon>Rhabditida</taxon>
        <taxon>Spirurina</taxon>
        <taxon>Spiruromorpha</taxon>
        <taxon>Filarioidea</taxon>
        <taxon>Onchocercidae</taxon>
        <taxon>Brugia</taxon>
    </lineage>
</organism>
<keyword evidence="3" id="KW-1185">Reference proteome</keyword>
<dbReference type="Pfam" id="PF24123">
    <property type="entry name" value="Myosin_VII_N"/>
    <property type="match status" value="1"/>
</dbReference>
<feature type="domain" description="Myosin VII N-terminal" evidence="1">
    <location>
        <begin position="5"/>
        <end position="43"/>
    </location>
</feature>
<reference evidence="4" key="1">
    <citation type="submission" date="2017-02" db="UniProtKB">
        <authorList>
            <consortium name="WormBaseParasite"/>
        </authorList>
    </citation>
    <scope>IDENTIFICATION</scope>
</reference>
<protein>
    <submittedName>
        <fullName evidence="4">DUF4242 domain-containing protein</fullName>
    </submittedName>
</protein>